<dbReference type="EMBL" id="CM042886">
    <property type="protein sequence ID" value="KAI4342009.1"/>
    <property type="molecule type" value="Genomic_DNA"/>
</dbReference>
<evidence type="ECO:0000313" key="2">
    <source>
        <dbReference type="Proteomes" id="UP001057402"/>
    </source>
</evidence>
<dbReference type="Proteomes" id="UP001057402">
    <property type="component" value="Chromosome 7"/>
</dbReference>
<sequence length="229" mass="24338">MTGTGSSSILRSSQVASNISTPLPQNMVPPNMAEAVAQIPVRACTPPELSVSTQRLEELVIKKSKQLIPMTPNTPRSQMTGSLDKSRIRMVQPQVKPSPSLSGSQHLIVGTSKLDAVNSSNLGKLQILKPSKYLNGVYSSGKERLGTPNGVGVSTSTLREAPPTDDSPAANSLSHLRLAGFEHKPALVSTNLEKKPSLQAQSRIEFFNRLKKKSSSSDSTASNGGHSLS</sequence>
<reference evidence="2" key="1">
    <citation type="journal article" date="2023" name="Front. Plant Sci.">
        <title>Chromosomal-level genome assembly of Melastoma candidum provides insights into trichome evolution.</title>
        <authorList>
            <person name="Zhong Y."/>
            <person name="Wu W."/>
            <person name="Sun C."/>
            <person name="Zou P."/>
            <person name="Liu Y."/>
            <person name="Dai S."/>
            <person name="Zhou R."/>
        </authorList>
    </citation>
    <scope>NUCLEOTIDE SEQUENCE [LARGE SCALE GENOMIC DNA]</scope>
</reference>
<gene>
    <name evidence="1" type="ORF">MLD38_026673</name>
</gene>
<evidence type="ECO:0000313" key="1">
    <source>
        <dbReference type="EMBL" id="KAI4342009.1"/>
    </source>
</evidence>
<accession>A0ACB9P2U8</accession>
<organism evidence="1 2">
    <name type="scientific">Melastoma candidum</name>
    <dbReference type="NCBI Taxonomy" id="119954"/>
    <lineage>
        <taxon>Eukaryota</taxon>
        <taxon>Viridiplantae</taxon>
        <taxon>Streptophyta</taxon>
        <taxon>Embryophyta</taxon>
        <taxon>Tracheophyta</taxon>
        <taxon>Spermatophyta</taxon>
        <taxon>Magnoliopsida</taxon>
        <taxon>eudicotyledons</taxon>
        <taxon>Gunneridae</taxon>
        <taxon>Pentapetalae</taxon>
        <taxon>rosids</taxon>
        <taxon>malvids</taxon>
        <taxon>Myrtales</taxon>
        <taxon>Melastomataceae</taxon>
        <taxon>Melastomatoideae</taxon>
        <taxon>Melastomateae</taxon>
        <taxon>Melastoma</taxon>
    </lineage>
</organism>
<protein>
    <submittedName>
        <fullName evidence="1">Uncharacterized protein</fullName>
    </submittedName>
</protein>
<keyword evidence="2" id="KW-1185">Reference proteome</keyword>
<name>A0ACB9P2U8_9MYRT</name>
<proteinExistence type="predicted"/>
<comment type="caution">
    <text evidence="1">The sequence shown here is derived from an EMBL/GenBank/DDBJ whole genome shotgun (WGS) entry which is preliminary data.</text>
</comment>